<protein>
    <submittedName>
        <fullName evidence="3">Uncharacterized protein LOC110977626 isoform X1</fullName>
    </submittedName>
</protein>
<dbReference type="AlphaFoldDB" id="A0A8B7Y352"/>
<evidence type="ECO:0000313" key="3">
    <source>
        <dbReference type="RefSeq" id="XP_022087609.1"/>
    </source>
</evidence>
<feature type="signal peptide" evidence="1">
    <location>
        <begin position="1"/>
        <end position="29"/>
    </location>
</feature>
<organism evidence="2 3">
    <name type="scientific">Acanthaster planci</name>
    <name type="common">Crown-of-thorns starfish</name>
    <dbReference type="NCBI Taxonomy" id="133434"/>
    <lineage>
        <taxon>Eukaryota</taxon>
        <taxon>Metazoa</taxon>
        <taxon>Echinodermata</taxon>
        <taxon>Eleutherozoa</taxon>
        <taxon>Asterozoa</taxon>
        <taxon>Asteroidea</taxon>
        <taxon>Valvatacea</taxon>
        <taxon>Valvatida</taxon>
        <taxon>Acanthasteridae</taxon>
        <taxon>Acanthaster</taxon>
    </lineage>
</organism>
<reference evidence="3" key="1">
    <citation type="submission" date="2025-08" db="UniProtKB">
        <authorList>
            <consortium name="RefSeq"/>
        </authorList>
    </citation>
    <scope>IDENTIFICATION</scope>
</reference>
<keyword evidence="2" id="KW-1185">Reference proteome</keyword>
<sequence>MLNPWGVGYSVILVCIFATSENLASSSSARVPTTVGLLRVLSDRHCNCLHAEYVWRNVTVLMESFTERRSAGRIISRVLLMRLEKATQVAPIPLTVLEIPSEDHQDVSIDGISELVVSAARNTSFTVGKSSIPDLTDLVPMYDTMFEKLYQYTRSWPFTQARLTIFYHFSIIHAAQRLREGVPRQDACPPYQGYGTHKAGGLFVCRQEYEDVFFRRAVGQLQEQPFDLPELIRLSGQKEHINLEDVIEALARLNACGSIECDVPGCSSYRYDFGWHILGSDTGCCGDYPSCCVFADSICFFHDILCRCCSYFVCPEPYCKPAPSCPNATIV</sequence>
<accession>A0A8B7Y352</accession>
<feature type="chain" id="PRO_5034085881" evidence="1">
    <location>
        <begin position="30"/>
        <end position="331"/>
    </location>
</feature>
<dbReference type="Proteomes" id="UP000694845">
    <property type="component" value="Unplaced"/>
</dbReference>
<dbReference type="OMA" id="CEEDFHR"/>
<dbReference type="KEGG" id="aplc:110977626"/>
<gene>
    <name evidence="3" type="primary">LOC110977626</name>
</gene>
<evidence type="ECO:0000256" key="1">
    <source>
        <dbReference type="SAM" id="SignalP"/>
    </source>
</evidence>
<evidence type="ECO:0000313" key="2">
    <source>
        <dbReference type="Proteomes" id="UP000694845"/>
    </source>
</evidence>
<keyword evidence="1" id="KW-0732">Signal</keyword>
<dbReference type="RefSeq" id="XP_022087609.1">
    <property type="nucleotide sequence ID" value="XM_022231917.1"/>
</dbReference>
<dbReference type="OrthoDB" id="9992296at2759"/>
<dbReference type="GeneID" id="110977626"/>
<name>A0A8B7Y352_ACAPL</name>
<proteinExistence type="predicted"/>